<name>A0A327W5T6_9BACT</name>
<dbReference type="Gene3D" id="2.60.40.1080">
    <property type="match status" value="1"/>
</dbReference>
<evidence type="ECO:0000259" key="3">
    <source>
        <dbReference type="PROSITE" id="PS50835"/>
    </source>
</evidence>
<dbReference type="Pfam" id="PF18676">
    <property type="entry name" value="MBG_2"/>
    <property type="match status" value="8"/>
</dbReference>
<evidence type="ECO:0000313" key="4">
    <source>
        <dbReference type="EMBL" id="RAJ83374.1"/>
    </source>
</evidence>
<dbReference type="Gene3D" id="3.30.160.710">
    <property type="match status" value="3"/>
</dbReference>
<dbReference type="Pfam" id="PF13517">
    <property type="entry name" value="FG-GAP_3"/>
    <property type="match status" value="5"/>
</dbReference>
<dbReference type="InterPro" id="IPR008964">
    <property type="entry name" value="Invasin/intimin_cell_adhesion"/>
</dbReference>
<keyword evidence="1 2" id="KW-0732">Signal</keyword>
<dbReference type="SUPFAM" id="SSF81296">
    <property type="entry name" value="E set domains"/>
    <property type="match status" value="2"/>
</dbReference>
<dbReference type="InterPro" id="IPR044023">
    <property type="entry name" value="Ig_7"/>
</dbReference>
<dbReference type="Pfam" id="PF01833">
    <property type="entry name" value="TIG"/>
    <property type="match status" value="2"/>
</dbReference>
<gene>
    <name evidence="4" type="ORF">CLV59_103341</name>
</gene>
<dbReference type="Pfam" id="PF19081">
    <property type="entry name" value="Ig_7"/>
    <property type="match status" value="1"/>
</dbReference>
<evidence type="ECO:0000313" key="5">
    <source>
        <dbReference type="Proteomes" id="UP000249819"/>
    </source>
</evidence>
<dbReference type="InterPro" id="IPR007110">
    <property type="entry name" value="Ig-like_dom"/>
</dbReference>
<dbReference type="PANTHER" id="PTHR44103:SF1">
    <property type="entry name" value="PROPROTEIN CONVERTASE P"/>
    <property type="match status" value="1"/>
</dbReference>
<proteinExistence type="predicted"/>
<dbReference type="SUPFAM" id="SSF48726">
    <property type="entry name" value="Immunoglobulin"/>
    <property type="match status" value="1"/>
</dbReference>
<dbReference type="InterPro" id="IPR013783">
    <property type="entry name" value="Ig-like_fold"/>
</dbReference>
<dbReference type="Gene3D" id="2.130.10.130">
    <property type="entry name" value="Integrin alpha, N-terminal"/>
    <property type="match status" value="4"/>
</dbReference>
<dbReference type="InterPro" id="IPR002909">
    <property type="entry name" value="IPT_dom"/>
</dbReference>
<dbReference type="InterPro" id="IPR036179">
    <property type="entry name" value="Ig-like_dom_sf"/>
</dbReference>
<accession>A0A327W5T6</accession>
<feature type="domain" description="Ig-like" evidence="3">
    <location>
        <begin position="1323"/>
        <end position="1408"/>
    </location>
</feature>
<keyword evidence="5" id="KW-1185">Reference proteome</keyword>
<sequence length="2347" mass="245752">MIPQMKRPSFAGVRILLLLIFSCYFSVQSFAQTSIQIDEIDPTGKAGDLITVKGRGFDPNPMQNVVYFGGKVGTIASMVNSVITVRVPQGVDYDFITVYNKVTGYTATSREKFMPLIYPQKTGLIPRDFQFYGHVSDGSIGGALSDFLLMDVNRDGKPDIVSINGANMPPQISITTNTSSSIAVSFNPNTRFITSSDGPPISIASGDINRDGYPDLLVSTYGSSRIQVLLNTGDVNTMKVDTYIDAGMTPTTMTVADVNMDGLPDVLISDNTAGKLTMLQNNSTATNISFSAQSFGTSMGLKRIYIRDINYDGIPDIIGISQLLPGFHILEGGMSSGSFYIRSTQSYPLRETPSDIGFYDFIPDGRIDLAICYPNNPAISFYNNTTASGSSDFTFVSETPLPGSPTGISIADLNGDQQADLLISYANNFGNNTYRAGILLNKSVSPRVKFEPAITLETSVYPTFNAIADLNNDNKPDIIIASSNGHAYSVYQNNTSLAPQITSISPAKANTGSSITITGTNMNPAAANNLVTIGGIRATVTGLGTNSLIAQIPTGTALGPVTVTNVDNGLTATSRQQFHQTVNPSRNTLGKYDLRNANVPVSLAFKPNSLVAADLDNDGKLDLVASDNGNGSGVVNFAIIQNTTSSNTLSFRNGPVQTDTRHQSALRPSIADFDGDGKMDMVIPMINGTSGEVMVYPNAAIAGNWSTIAFNTTLLPEFSDVVDVDGDGLTDIVVAKNSTGEVGVLRNISTKKSEFKFATPSIFNNFNSQQFFSKLVDVDGDNLPDLITVGNDGLTVSLNKSTPGNINFSSAVVFPVKANPISVTFSDFDGNGTLDAIVYHTADILVCLNESTVGTVKLSTTIDVPVSKASANMSLGDINGDGYPDLISANQAAPWISAYPNLSATANKTYGVSTSSIDITDLNNAVAATVTGDFNGDGRTDVVAAIPGSSLIASYLANIVVAPAVQAKDIVISDKSATGATISWTNGDGEKRAVFINEGSSAASPIDLQEYAANTVFKAGAQIGNSGWYCVYNGAGNSVNISGLNTSANYTVKVTEYNTGGITGNTYYQTSNGNNNPKNFNLAGQSLICDLPVSTTTTITGVCLLCGISDPAWAIDRDTTNFSTMQFPPGVTGGLAQTFIFNDGTPTDTVTIKMDLPNVLPTADILRYIRLNSSNGSTNNVDLISLADAPSNLKVSIDGNTIYIKYAPKSNYDRFNLSIDGSGNNISSARIYYVSRMVASPVVTPNPAISCTGTPITLNASALNADIKWYDAATAGNLLAIGSNLTTGTVTGQQTLYAEATRTSSGCTNTVRTPVTVKLSTAPTIITPPANSTVNAGSTATFSVSTAETGLSYTWQEDTSSGFTNLAGVAPYAGVNTSSLSISPVSASMNGNKYRVIISNSCSQRTIADPAILTVNKKPQTLTFNTQTPNSNISATYGDVAINGAATSTSGLTVSYSSNNNNVATVDNAGLITFTGVGTAQITASQNGNNEYTAATAINFNVTVTAKQLTITAIGKSKVYGTADPTLTYNVSGLINNDPITGALTRIAGADVGSYAISQGSLSAGNNYIIRYIGNVLIITPANLAISADAKTKLYGAPDPTLTYNVIGLVGSDQVTGNLTRDAGTNIGNYNITLGTLSAGGNYTITYVGNKLNISPATLTITANAASKTYGASDPAFTYSINGLVNNDPIAGTLGRNIGENVGNYNITLGSLTVSNNYMVVFNANTMRITPATITIQADAKSKVYGTADPALTYTTSGLLNNDPITGSLGRNTGEDVGNYSITQGSVSAGNNYTIIFTSNDLNISPATLTINANPQSKVYGTGDPALTYTPTGLFNNDPITGTLSRNAGENVSNYSISQGSVSAGKNYTIVFNSNLLSIIPATLTINADAKSKIYGNGDPAFTYTTTGLVGNDQITGALTRNAGEDVGNYNITKGSLSAGNNYTVNFNGSGLNITPATITVTPDAKTKVYGSVDPLFTYTSTGLIGNDQIHGTLGRNAGENVGVYSITQGSLSAGNNYTISFLNNNLSITPATLTINADAKTKVYGSNDPALTYTATGLKNGDKLNGSLSRDAGENAGTYAINQGSINPGNNYTLTFTGNTFTITKATQTISWSQSLAIGCDNNKTIQLNATSNSGLPVSYSTSSNIATINGNTLTASGSGAAVITATQAGDNNYEATSISNNLTVMLPSMIRQHWNDVLLFDNSSNDYRAWQWYKNNSIVAGATGQYYSENGGLNGTYYVMATDKSGNTRQTCPLSVTSTSPVSGGISVSPNPVAKGAMATITCRYTTTELTGAILLMTDITGKTVDQLKTVLPVNQVKMPMNGGFYIITLMLSNGQRATTNVIVN</sequence>
<dbReference type="Gene3D" id="2.60.40.10">
    <property type="entry name" value="Immunoglobulins"/>
    <property type="match status" value="3"/>
</dbReference>
<dbReference type="PROSITE" id="PS50835">
    <property type="entry name" value="IG_LIKE"/>
    <property type="match status" value="1"/>
</dbReference>
<dbReference type="EMBL" id="QLMA01000003">
    <property type="protein sequence ID" value="RAJ83374.1"/>
    <property type="molecule type" value="Genomic_DNA"/>
</dbReference>
<dbReference type="SUPFAM" id="SSF49373">
    <property type="entry name" value="Invasin/intimin cell-adhesion fragments"/>
    <property type="match status" value="1"/>
</dbReference>
<dbReference type="RefSeq" id="WP_111592025.1">
    <property type="nucleotide sequence ID" value="NZ_QLMA01000003.1"/>
</dbReference>
<dbReference type="OrthoDB" id="622218at2"/>
<dbReference type="CDD" id="cd00603">
    <property type="entry name" value="IPT_PCSR"/>
    <property type="match status" value="1"/>
</dbReference>
<dbReference type="InterPro" id="IPR041286">
    <property type="entry name" value="MBG_2"/>
</dbReference>
<dbReference type="Proteomes" id="UP000249819">
    <property type="component" value="Unassembled WGS sequence"/>
</dbReference>
<dbReference type="SUPFAM" id="SSF69318">
    <property type="entry name" value="Integrin alpha N-terminal domain"/>
    <property type="match status" value="3"/>
</dbReference>
<protein>
    <submittedName>
        <fullName evidence="4">IPT/TIG domain-containing protein</fullName>
    </submittedName>
</protein>
<dbReference type="PANTHER" id="PTHR44103">
    <property type="entry name" value="PROPROTEIN CONVERTASE P"/>
    <property type="match status" value="1"/>
</dbReference>
<reference evidence="4 5" key="1">
    <citation type="submission" date="2018-06" db="EMBL/GenBank/DDBJ databases">
        <title>Genomic Encyclopedia of Archaeal and Bacterial Type Strains, Phase II (KMG-II): from individual species to whole genera.</title>
        <authorList>
            <person name="Goeker M."/>
        </authorList>
    </citation>
    <scope>NUCLEOTIDE SEQUENCE [LARGE SCALE GENOMIC DNA]</scope>
    <source>
        <strain evidence="4 5">DSM 29821</strain>
    </source>
</reference>
<feature type="chain" id="PRO_5016249546" evidence="2">
    <location>
        <begin position="32"/>
        <end position="2347"/>
    </location>
</feature>
<dbReference type="InterPro" id="IPR013517">
    <property type="entry name" value="FG-GAP"/>
</dbReference>
<organism evidence="4 5">
    <name type="scientific">Chitinophaga dinghuensis</name>
    <dbReference type="NCBI Taxonomy" id="1539050"/>
    <lineage>
        <taxon>Bacteria</taxon>
        <taxon>Pseudomonadati</taxon>
        <taxon>Bacteroidota</taxon>
        <taxon>Chitinophagia</taxon>
        <taxon>Chitinophagales</taxon>
        <taxon>Chitinophagaceae</taxon>
        <taxon>Chitinophaga</taxon>
    </lineage>
</organism>
<evidence type="ECO:0000256" key="1">
    <source>
        <dbReference type="ARBA" id="ARBA00022729"/>
    </source>
</evidence>
<dbReference type="InterPro" id="IPR014756">
    <property type="entry name" value="Ig_E-set"/>
</dbReference>
<comment type="caution">
    <text evidence="4">The sequence shown here is derived from an EMBL/GenBank/DDBJ whole genome shotgun (WGS) entry which is preliminary data.</text>
</comment>
<feature type="signal peptide" evidence="2">
    <location>
        <begin position="1"/>
        <end position="31"/>
    </location>
</feature>
<dbReference type="InterPro" id="IPR028994">
    <property type="entry name" value="Integrin_alpha_N"/>
</dbReference>
<evidence type="ECO:0000256" key="2">
    <source>
        <dbReference type="SAM" id="SignalP"/>
    </source>
</evidence>